<reference evidence="2 3" key="1">
    <citation type="journal article" date="2021" name="BMC Biol.">
        <title>Horizontally acquired antibacterial genes associated with adaptive radiation of ladybird beetles.</title>
        <authorList>
            <person name="Li H.S."/>
            <person name="Tang X.F."/>
            <person name="Huang Y.H."/>
            <person name="Xu Z.Y."/>
            <person name="Chen M.L."/>
            <person name="Du X.Y."/>
            <person name="Qiu B.Y."/>
            <person name="Chen P.T."/>
            <person name="Zhang W."/>
            <person name="Slipinski A."/>
            <person name="Escalona H.E."/>
            <person name="Waterhouse R.M."/>
            <person name="Zwick A."/>
            <person name="Pang H."/>
        </authorList>
    </citation>
    <scope>NUCLEOTIDE SEQUENCE [LARGE SCALE GENOMIC DNA]</scope>
    <source>
        <strain evidence="2">SYSU2018</strain>
    </source>
</reference>
<accession>A0ABD2NBZ1</accession>
<dbReference type="AlphaFoldDB" id="A0ABD2NBZ1"/>
<gene>
    <name evidence="2" type="ORF">HHI36_020847</name>
</gene>
<evidence type="ECO:0000256" key="1">
    <source>
        <dbReference type="SAM" id="Phobius"/>
    </source>
</evidence>
<evidence type="ECO:0000313" key="3">
    <source>
        <dbReference type="Proteomes" id="UP001516400"/>
    </source>
</evidence>
<name>A0ABD2NBZ1_9CUCU</name>
<protein>
    <submittedName>
        <fullName evidence="2">Uncharacterized protein</fullName>
    </submittedName>
</protein>
<dbReference type="Proteomes" id="UP001516400">
    <property type="component" value="Unassembled WGS sequence"/>
</dbReference>
<keyword evidence="1" id="KW-1133">Transmembrane helix</keyword>
<proteinExistence type="predicted"/>
<keyword evidence="3" id="KW-1185">Reference proteome</keyword>
<sequence>MFNYSRSTQEKQLQEFHERIKILSYLQGSLSYILMSLLAVHHHIVVSYMGPNFFPFLFVNMVYGMTFMLYSRPAMMRIFKFQRFTFSLLGSLMFNITSVKFFEWTLTKIPEQPWMRTLVAFLGGRLMLFYFIAYLYHVDSTVGIIVFHRIR</sequence>
<comment type="caution">
    <text evidence="2">The sequence shown here is derived from an EMBL/GenBank/DDBJ whole genome shotgun (WGS) entry which is preliminary data.</text>
</comment>
<dbReference type="EMBL" id="JABFTP020000083">
    <property type="protein sequence ID" value="KAL3276128.1"/>
    <property type="molecule type" value="Genomic_DNA"/>
</dbReference>
<feature type="transmembrane region" description="Helical" evidence="1">
    <location>
        <begin position="83"/>
        <end position="102"/>
    </location>
</feature>
<organism evidence="2 3">
    <name type="scientific">Cryptolaemus montrouzieri</name>
    <dbReference type="NCBI Taxonomy" id="559131"/>
    <lineage>
        <taxon>Eukaryota</taxon>
        <taxon>Metazoa</taxon>
        <taxon>Ecdysozoa</taxon>
        <taxon>Arthropoda</taxon>
        <taxon>Hexapoda</taxon>
        <taxon>Insecta</taxon>
        <taxon>Pterygota</taxon>
        <taxon>Neoptera</taxon>
        <taxon>Endopterygota</taxon>
        <taxon>Coleoptera</taxon>
        <taxon>Polyphaga</taxon>
        <taxon>Cucujiformia</taxon>
        <taxon>Coccinelloidea</taxon>
        <taxon>Coccinellidae</taxon>
        <taxon>Scymninae</taxon>
        <taxon>Scymnini</taxon>
        <taxon>Cryptolaemus</taxon>
    </lineage>
</organism>
<keyword evidence="1" id="KW-0812">Transmembrane</keyword>
<feature type="transmembrane region" description="Helical" evidence="1">
    <location>
        <begin position="20"/>
        <end position="41"/>
    </location>
</feature>
<evidence type="ECO:0000313" key="2">
    <source>
        <dbReference type="EMBL" id="KAL3276128.1"/>
    </source>
</evidence>
<feature type="transmembrane region" description="Helical" evidence="1">
    <location>
        <begin position="53"/>
        <end position="71"/>
    </location>
</feature>
<keyword evidence="1" id="KW-0472">Membrane</keyword>